<evidence type="ECO:0000259" key="2">
    <source>
        <dbReference type="Pfam" id="PF03061"/>
    </source>
</evidence>
<dbReference type="CDD" id="cd03443">
    <property type="entry name" value="PaaI_thioesterase"/>
    <property type="match status" value="1"/>
</dbReference>
<sequence>MNSRETAEYMFEKDLFSQWLGIELTEIKENYCLIKMPVKPEMINGLGTVHGGVTFAFADSALAFSSNNSGEAAVALNCYINFTKAAKNGDVLTAESILLNDTRKTAIYDITIKNQNDEVVAGFRGTVYKIGKKVTELKHL</sequence>
<keyword evidence="1" id="KW-0378">Hydrolase</keyword>
<evidence type="ECO:0000256" key="1">
    <source>
        <dbReference type="ARBA" id="ARBA00022801"/>
    </source>
</evidence>
<dbReference type="AlphaFoldDB" id="A0A3D9CPT0"/>
<dbReference type="SUPFAM" id="SSF54637">
    <property type="entry name" value="Thioesterase/thiol ester dehydrase-isomerase"/>
    <property type="match status" value="1"/>
</dbReference>
<reference evidence="3 4" key="1">
    <citation type="journal article" date="2006" name="Int. J. Syst. Evol. Microbiol.">
        <title>Chryseobacterium hispanicum sp. nov., isolated from the drinking water distribution system of Sevilla, Spain.</title>
        <authorList>
            <person name="Gallego V."/>
            <person name="Garcia M.T."/>
            <person name="Ventosa A."/>
        </authorList>
    </citation>
    <scope>NUCLEOTIDE SEQUENCE [LARGE SCALE GENOMIC DNA]</scope>
    <source>
        <strain evidence="3 4">KCTC 22104</strain>
    </source>
</reference>
<dbReference type="InterPro" id="IPR029069">
    <property type="entry name" value="HotDog_dom_sf"/>
</dbReference>
<gene>
    <name evidence="3" type="primary">paaD</name>
    <name evidence="3" type="ORF">DRF58_14900</name>
</gene>
<proteinExistence type="predicted"/>
<dbReference type="NCBIfam" id="TIGR00369">
    <property type="entry name" value="unchar_dom_1"/>
    <property type="match status" value="1"/>
</dbReference>
<dbReference type="Pfam" id="PF03061">
    <property type="entry name" value="4HBT"/>
    <property type="match status" value="1"/>
</dbReference>
<dbReference type="InterPro" id="IPR011973">
    <property type="entry name" value="PaaD"/>
</dbReference>
<dbReference type="NCBIfam" id="TIGR02286">
    <property type="entry name" value="PaaD"/>
    <property type="match status" value="1"/>
</dbReference>
<evidence type="ECO:0000313" key="3">
    <source>
        <dbReference type="EMBL" id="REC67760.1"/>
    </source>
</evidence>
<organism evidence="3 4">
    <name type="scientific">Epilithonimonas hispanica</name>
    <dbReference type="NCBI Taxonomy" id="358687"/>
    <lineage>
        <taxon>Bacteria</taxon>
        <taxon>Pseudomonadati</taxon>
        <taxon>Bacteroidota</taxon>
        <taxon>Flavobacteriia</taxon>
        <taxon>Flavobacteriales</taxon>
        <taxon>Weeksellaceae</taxon>
        <taxon>Chryseobacterium group</taxon>
        <taxon>Epilithonimonas</taxon>
    </lineage>
</organism>
<dbReference type="PANTHER" id="PTHR42856">
    <property type="entry name" value="ACYL-COENZYME A THIOESTERASE PAAI"/>
    <property type="match status" value="1"/>
</dbReference>
<dbReference type="Gene3D" id="3.10.129.10">
    <property type="entry name" value="Hotdog Thioesterase"/>
    <property type="match status" value="1"/>
</dbReference>
<dbReference type="Proteomes" id="UP000256326">
    <property type="component" value="Unassembled WGS sequence"/>
</dbReference>
<dbReference type="EMBL" id="QNUG01000041">
    <property type="protein sequence ID" value="REC67760.1"/>
    <property type="molecule type" value="Genomic_DNA"/>
</dbReference>
<dbReference type="OrthoDB" id="32575at2"/>
<protein>
    <submittedName>
        <fullName evidence="3">Hydroxyphenylacetyl-CoA thioesterase PaaI</fullName>
    </submittedName>
</protein>
<dbReference type="InterPro" id="IPR006683">
    <property type="entry name" value="Thioestr_dom"/>
</dbReference>
<comment type="caution">
    <text evidence="3">The sequence shown here is derived from an EMBL/GenBank/DDBJ whole genome shotgun (WGS) entry which is preliminary data.</text>
</comment>
<feature type="domain" description="Thioesterase" evidence="2">
    <location>
        <begin position="47"/>
        <end position="120"/>
    </location>
</feature>
<dbReference type="RefSeq" id="WP_116036577.1">
    <property type="nucleotide sequence ID" value="NZ_JBHLVV010000019.1"/>
</dbReference>
<dbReference type="GO" id="GO:0016289">
    <property type="term" value="F:acyl-CoA hydrolase activity"/>
    <property type="evidence" value="ECO:0007669"/>
    <property type="project" value="UniProtKB-ARBA"/>
</dbReference>
<name>A0A3D9CPT0_9FLAO</name>
<dbReference type="InterPro" id="IPR003736">
    <property type="entry name" value="PAAI_dom"/>
</dbReference>
<accession>A0A3D9CPT0</accession>
<dbReference type="PANTHER" id="PTHR42856:SF1">
    <property type="entry name" value="ACYL-COENZYME A THIOESTERASE PAAI"/>
    <property type="match status" value="1"/>
</dbReference>
<evidence type="ECO:0000313" key="4">
    <source>
        <dbReference type="Proteomes" id="UP000256326"/>
    </source>
</evidence>
<dbReference type="InterPro" id="IPR052723">
    <property type="entry name" value="Acyl-CoA_thioesterase_PaaI"/>
</dbReference>
<keyword evidence="4" id="KW-1185">Reference proteome</keyword>